<evidence type="ECO:0000259" key="6">
    <source>
        <dbReference type="PROSITE" id="PS50863"/>
    </source>
</evidence>
<dbReference type="Proteomes" id="UP000823749">
    <property type="component" value="Chromosome 1"/>
</dbReference>
<evidence type="ECO:0000313" key="7">
    <source>
        <dbReference type="EMBL" id="KAG5566131.1"/>
    </source>
</evidence>
<comment type="subcellular location">
    <subcellularLocation>
        <location evidence="1">Nucleus</location>
    </subcellularLocation>
</comment>
<dbReference type="Gene3D" id="2.40.330.10">
    <property type="entry name" value="DNA-binding pseudobarrel domain"/>
    <property type="match status" value="1"/>
</dbReference>
<accession>A0AAV6LMX2</accession>
<proteinExistence type="predicted"/>
<dbReference type="EMBL" id="JACTNZ010000001">
    <property type="protein sequence ID" value="KAG5566131.1"/>
    <property type="molecule type" value="Genomic_DNA"/>
</dbReference>
<evidence type="ECO:0000256" key="2">
    <source>
        <dbReference type="ARBA" id="ARBA00023015"/>
    </source>
</evidence>
<dbReference type="PANTHER" id="PTHR31920:SF132">
    <property type="entry name" value="TF-B3 DOMAIN-CONTAINING PROTEIN"/>
    <property type="match status" value="1"/>
</dbReference>
<feature type="domain" description="TF-B3" evidence="6">
    <location>
        <begin position="164"/>
        <end position="212"/>
    </location>
</feature>
<evidence type="ECO:0000313" key="8">
    <source>
        <dbReference type="Proteomes" id="UP000823749"/>
    </source>
</evidence>
<dbReference type="AlphaFoldDB" id="A0AAV6LMX2"/>
<dbReference type="SUPFAM" id="SSF101936">
    <property type="entry name" value="DNA-binding pseudobarrel domain"/>
    <property type="match status" value="1"/>
</dbReference>
<keyword evidence="4" id="KW-0804">Transcription</keyword>
<dbReference type="InterPro" id="IPR050655">
    <property type="entry name" value="Plant_B3_domain"/>
</dbReference>
<dbReference type="PANTHER" id="PTHR31920">
    <property type="entry name" value="B3 DOMAIN-CONTAINING"/>
    <property type="match status" value="1"/>
</dbReference>
<comment type="caution">
    <text evidence="7">The sequence shown here is derived from an EMBL/GenBank/DDBJ whole genome shotgun (WGS) entry which is preliminary data.</text>
</comment>
<dbReference type="GO" id="GO:0005634">
    <property type="term" value="C:nucleus"/>
    <property type="evidence" value="ECO:0007669"/>
    <property type="project" value="UniProtKB-SubCell"/>
</dbReference>
<dbReference type="InterPro" id="IPR015300">
    <property type="entry name" value="DNA-bd_pseudobarrel_sf"/>
</dbReference>
<gene>
    <name evidence="7" type="ORF">RHGRI_001907</name>
</gene>
<evidence type="ECO:0000256" key="3">
    <source>
        <dbReference type="ARBA" id="ARBA00023125"/>
    </source>
</evidence>
<keyword evidence="3" id="KW-0238">DNA-binding</keyword>
<protein>
    <recommendedName>
        <fullName evidence="6">TF-B3 domain-containing protein</fullName>
    </recommendedName>
</protein>
<keyword evidence="2" id="KW-0805">Transcription regulation</keyword>
<organism evidence="7 8">
    <name type="scientific">Rhododendron griersonianum</name>
    <dbReference type="NCBI Taxonomy" id="479676"/>
    <lineage>
        <taxon>Eukaryota</taxon>
        <taxon>Viridiplantae</taxon>
        <taxon>Streptophyta</taxon>
        <taxon>Embryophyta</taxon>
        <taxon>Tracheophyta</taxon>
        <taxon>Spermatophyta</taxon>
        <taxon>Magnoliopsida</taxon>
        <taxon>eudicotyledons</taxon>
        <taxon>Gunneridae</taxon>
        <taxon>Pentapetalae</taxon>
        <taxon>asterids</taxon>
        <taxon>Ericales</taxon>
        <taxon>Ericaceae</taxon>
        <taxon>Ericoideae</taxon>
        <taxon>Rhodoreae</taxon>
        <taxon>Rhododendron</taxon>
    </lineage>
</organism>
<evidence type="ECO:0000256" key="1">
    <source>
        <dbReference type="ARBA" id="ARBA00004123"/>
    </source>
</evidence>
<reference evidence="7" key="1">
    <citation type="submission" date="2020-08" db="EMBL/GenBank/DDBJ databases">
        <title>Plant Genome Project.</title>
        <authorList>
            <person name="Zhang R.-G."/>
        </authorList>
    </citation>
    <scope>NUCLEOTIDE SEQUENCE</scope>
    <source>
        <strain evidence="7">WSP0</strain>
        <tissue evidence="7">Leaf</tissue>
    </source>
</reference>
<keyword evidence="8" id="KW-1185">Reference proteome</keyword>
<dbReference type="InterPro" id="IPR003340">
    <property type="entry name" value="B3_DNA-bd"/>
</dbReference>
<evidence type="ECO:0000256" key="4">
    <source>
        <dbReference type="ARBA" id="ARBA00023163"/>
    </source>
</evidence>
<name>A0AAV6LMX2_9ERIC</name>
<dbReference type="GO" id="GO:0003677">
    <property type="term" value="F:DNA binding"/>
    <property type="evidence" value="ECO:0007669"/>
    <property type="project" value="UniProtKB-KW"/>
</dbReference>
<evidence type="ECO:0000256" key="5">
    <source>
        <dbReference type="ARBA" id="ARBA00023242"/>
    </source>
</evidence>
<dbReference type="PROSITE" id="PS50863">
    <property type="entry name" value="B3"/>
    <property type="match status" value="1"/>
</dbReference>
<sequence length="221" mass="26123">MNMAFQDMLAQKIPEFFRPYLFAPPHGIALVYSGYHVYYVKIENHELAFGWNDVIAEHNIGSKYTLLLGSMGHLMLDLFIFDEKGYQIKYPWTTTALIQQPNAPIATFFISYLVTTFKQFGDEFRFMKKLSHGDLLALELRALIKDFLNEIGLHRLWLTTRQCTWEVEYTDGFLVRQGWNNFIAAHNLRCYDTLVFSVDWELKMHAMVFDELGREKTYNWY</sequence>
<keyword evidence="5" id="KW-0539">Nucleus</keyword>